<dbReference type="EMBL" id="JAUSSK010000002">
    <property type="protein sequence ID" value="MDQ0009763.1"/>
    <property type="molecule type" value="Genomic_DNA"/>
</dbReference>
<gene>
    <name evidence="1" type="ORF">J2T07_001940</name>
</gene>
<accession>A0ABT9SXN5</accession>
<evidence type="ECO:0000313" key="2">
    <source>
        <dbReference type="Proteomes" id="UP001237737"/>
    </source>
</evidence>
<reference evidence="1 2" key="1">
    <citation type="submission" date="2023-07" db="EMBL/GenBank/DDBJ databases">
        <title>Sorghum-associated microbial communities from plants grown in Nebraska, USA.</title>
        <authorList>
            <person name="Schachtman D."/>
        </authorList>
    </citation>
    <scope>NUCLEOTIDE SEQUENCE [LARGE SCALE GENOMIC DNA]</scope>
    <source>
        <strain evidence="1 2">CC60</strain>
    </source>
</reference>
<dbReference type="PANTHER" id="PTHR38785">
    <property type="entry name" value="HOMOLOG OF VIRK"/>
    <property type="match status" value="1"/>
</dbReference>
<dbReference type="Pfam" id="PF04393">
    <property type="entry name" value="DUF535"/>
    <property type="match status" value="1"/>
</dbReference>
<dbReference type="PANTHER" id="PTHR38785:SF1">
    <property type="entry name" value="HOMOLOG OF VIRK"/>
    <property type="match status" value="1"/>
</dbReference>
<name>A0ABT9SXN5_9GAMM</name>
<keyword evidence="2" id="KW-1185">Reference proteome</keyword>
<protein>
    <submittedName>
        <fullName evidence="1">Uncharacterized protein VirK/YbjX</fullName>
    </submittedName>
</protein>
<sequence>MQSIFRFARSLRGRAGWHSTRTHAIGAVLTYALRCVSRWRAHDAWLAFLEKPPMAGMSSVDSVLVERYQHRYISKAWSKERRLKALRDHYDFALARFPRPFFHTLYRERQVLAGRVTLRDGSPLSLIVKAPLRRGREGELSLSLTDGDGLQISYATISFIDEGRTIVVGCLQGAANNAGRDVVRELTRQCHGLRPKNLLLSMIRALADVYAVERVLGIGNAAHVFAGIPDKVKADYDAFWIESDGVAGEDGFYELPPREPMRCASEIESKRRSEFRRREALRREACELLVAAFGFDRSAIALAA</sequence>
<organism evidence="1 2">
    <name type="scientific">Luteibacter jiangsuensis</name>
    <dbReference type="NCBI Taxonomy" id="637577"/>
    <lineage>
        <taxon>Bacteria</taxon>
        <taxon>Pseudomonadati</taxon>
        <taxon>Pseudomonadota</taxon>
        <taxon>Gammaproteobacteria</taxon>
        <taxon>Lysobacterales</taxon>
        <taxon>Rhodanobacteraceae</taxon>
        <taxon>Luteibacter</taxon>
    </lineage>
</organism>
<dbReference type="InterPro" id="IPR007488">
    <property type="entry name" value="DUF535"/>
</dbReference>
<dbReference type="RefSeq" id="WP_306849367.1">
    <property type="nucleotide sequence ID" value="NZ_JAUSSK010000002.1"/>
</dbReference>
<comment type="caution">
    <text evidence="1">The sequence shown here is derived from an EMBL/GenBank/DDBJ whole genome shotgun (WGS) entry which is preliminary data.</text>
</comment>
<dbReference type="Proteomes" id="UP001237737">
    <property type="component" value="Unassembled WGS sequence"/>
</dbReference>
<proteinExistence type="predicted"/>
<evidence type="ECO:0000313" key="1">
    <source>
        <dbReference type="EMBL" id="MDQ0009763.1"/>
    </source>
</evidence>